<proteinExistence type="predicted"/>
<sequence>MSTRITVHCNTEWAEGSCPTSLMTDAHTVAEARQAAVELGWRAHPDGRDFCPSCSGTRRSSYTPVVHLHPTRTTP</sequence>
<dbReference type="Proteomes" id="UP000595703">
    <property type="component" value="Chromosome"/>
</dbReference>
<dbReference type="KEGG" id="arev:RVR_4426"/>
<reference evidence="1 2" key="2">
    <citation type="journal article" date="2011" name="J. Antibiot.">
        <title>Furaquinocins I and J: novel polyketide isoprenoid hybrid compounds from Streptomyces reveromyceticus SN-593.</title>
        <authorList>
            <person name="Panthee S."/>
            <person name="Takahashi S."/>
            <person name="Takagi H."/>
            <person name="Nogawa T."/>
            <person name="Oowada E."/>
            <person name="Uramoto M."/>
            <person name="Osada H."/>
        </authorList>
    </citation>
    <scope>NUCLEOTIDE SEQUENCE [LARGE SCALE GENOMIC DNA]</scope>
    <source>
        <strain evidence="1 2">SN-593</strain>
    </source>
</reference>
<name>A0A7U3VP43_9ACTN</name>
<dbReference type="EMBL" id="AP018365">
    <property type="protein sequence ID" value="BBA98293.1"/>
    <property type="molecule type" value="Genomic_DNA"/>
</dbReference>
<organism evidence="1 2">
    <name type="scientific">Actinacidiphila reveromycinica</name>
    <dbReference type="NCBI Taxonomy" id="659352"/>
    <lineage>
        <taxon>Bacteria</taxon>
        <taxon>Bacillati</taxon>
        <taxon>Actinomycetota</taxon>
        <taxon>Actinomycetes</taxon>
        <taxon>Kitasatosporales</taxon>
        <taxon>Streptomycetaceae</taxon>
        <taxon>Actinacidiphila</taxon>
    </lineage>
</organism>
<reference evidence="1 2" key="3">
    <citation type="journal article" date="2011" name="Nat. Chem. Biol.">
        <title>Reveromycin A biosynthesis uses RevG and RevJ for stereospecific spiroacetal formation.</title>
        <authorList>
            <person name="Takahashi S."/>
            <person name="Toyoda A."/>
            <person name="Sekiyama Y."/>
            <person name="Takagi H."/>
            <person name="Nogawa T."/>
            <person name="Uramoto M."/>
            <person name="Suzuki R."/>
            <person name="Koshino H."/>
            <person name="Kumano T."/>
            <person name="Panthee S."/>
            <person name="Dairi T."/>
            <person name="Ishikawa J."/>
            <person name="Ikeda H."/>
            <person name="Sakaki Y."/>
            <person name="Osada H."/>
        </authorList>
    </citation>
    <scope>NUCLEOTIDE SEQUENCE [LARGE SCALE GENOMIC DNA]</scope>
    <source>
        <strain evidence="1 2">SN-593</strain>
    </source>
</reference>
<reference evidence="1 2" key="1">
    <citation type="journal article" date="2010" name="J. Bacteriol.">
        <title>Biochemical characterization of a novel indole prenyltransferase from Streptomyces sp. SN-593.</title>
        <authorList>
            <person name="Takahashi S."/>
            <person name="Takagi H."/>
            <person name="Toyoda A."/>
            <person name="Uramoto M."/>
            <person name="Nogawa T."/>
            <person name="Ueki M."/>
            <person name="Sakaki Y."/>
            <person name="Osada H."/>
        </authorList>
    </citation>
    <scope>NUCLEOTIDE SEQUENCE [LARGE SCALE GENOMIC DNA]</scope>
    <source>
        <strain evidence="1 2">SN-593</strain>
    </source>
</reference>
<evidence type="ECO:0000313" key="1">
    <source>
        <dbReference type="EMBL" id="BBA98293.1"/>
    </source>
</evidence>
<protein>
    <submittedName>
        <fullName evidence="1">Uncharacterized protein</fullName>
    </submittedName>
</protein>
<accession>A0A7U3VP43</accession>
<keyword evidence="2" id="KW-1185">Reference proteome</keyword>
<reference evidence="1 2" key="4">
    <citation type="journal article" date="2020" name="Sci. Rep.">
        <title>beta-carboline chemical signals induce reveromycin production through a LuxR family regulator in Streptomyces sp. SN-593.</title>
        <authorList>
            <person name="Panthee S."/>
            <person name="Kito N."/>
            <person name="Hayashi T."/>
            <person name="Shimizu T."/>
            <person name="Ishikawa J."/>
            <person name="Hamamoto H."/>
            <person name="Osada H."/>
            <person name="Takahashi S."/>
        </authorList>
    </citation>
    <scope>NUCLEOTIDE SEQUENCE [LARGE SCALE GENOMIC DNA]</scope>
    <source>
        <strain evidence="1 2">SN-593</strain>
    </source>
</reference>
<dbReference type="RefSeq" id="WP_202234454.1">
    <property type="nucleotide sequence ID" value="NZ_AP018365.1"/>
</dbReference>
<dbReference type="AlphaFoldDB" id="A0A7U3VP43"/>
<gene>
    <name evidence="1" type="ORF">RVR_4426</name>
</gene>
<evidence type="ECO:0000313" key="2">
    <source>
        <dbReference type="Proteomes" id="UP000595703"/>
    </source>
</evidence>